<dbReference type="InterPro" id="IPR012663">
    <property type="entry name" value="CHP02450_Tryp"/>
</dbReference>
<gene>
    <name evidence="1" type="ORF">HAKA00212_LOCUS1503</name>
</gene>
<dbReference type="NCBIfam" id="TIGR02450">
    <property type="entry name" value="TIGR02450 family Trp-rich protein"/>
    <property type="match status" value="1"/>
</dbReference>
<sequence length="237" mass="26935">MESPLYLGVKILVGLVILFECRAFQPFSIKLYSLQPQLSLGSGFYPDDQKQEEETLPYSQQSTDWRLRRHELANPRALPPLDPPRPRAPPRTCPLCLGRQYVKCNVCRGSGEIPKTGFSKNNKVNLSKTVGSRWTACRSRGGHRHFEVIQKKGSRASETSFELTNTCGEEKYRIWVTLAEIKNKKEWRQGWVTLGEIEDGMEDRRPCNKCKAFRAIICPQCEGAGMIGLQDNDKETA</sequence>
<accession>A0A6V1NXI5</accession>
<dbReference type="Pfam" id="PF09493">
    <property type="entry name" value="DUF2389"/>
    <property type="match status" value="1"/>
</dbReference>
<evidence type="ECO:0000313" key="1">
    <source>
        <dbReference type="EMBL" id="CAE0622840.1"/>
    </source>
</evidence>
<dbReference type="AlphaFoldDB" id="A0A6V1NXI5"/>
<dbReference type="EMBL" id="HBIU01004105">
    <property type="protein sequence ID" value="CAE0622840.1"/>
    <property type="molecule type" value="Transcribed_RNA"/>
</dbReference>
<protein>
    <submittedName>
        <fullName evidence="1">Uncharacterized protein</fullName>
    </submittedName>
</protein>
<reference evidence="1" key="1">
    <citation type="submission" date="2021-01" db="EMBL/GenBank/DDBJ databases">
        <authorList>
            <person name="Corre E."/>
            <person name="Pelletier E."/>
            <person name="Niang G."/>
            <person name="Scheremetjew M."/>
            <person name="Finn R."/>
            <person name="Kale V."/>
            <person name="Holt S."/>
            <person name="Cochrane G."/>
            <person name="Meng A."/>
            <person name="Brown T."/>
            <person name="Cohen L."/>
        </authorList>
    </citation>
    <scope>NUCLEOTIDE SEQUENCE</scope>
    <source>
        <strain evidence="1">CCMP3107</strain>
    </source>
</reference>
<name>A0A6V1NXI5_HETAK</name>
<proteinExistence type="predicted"/>
<organism evidence="1">
    <name type="scientific">Heterosigma akashiwo</name>
    <name type="common">Chromophytic alga</name>
    <name type="synonym">Heterosigma carterae</name>
    <dbReference type="NCBI Taxonomy" id="2829"/>
    <lineage>
        <taxon>Eukaryota</taxon>
        <taxon>Sar</taxon>
        <taxon>Stramenopiles</taxon>
        <taxon>Ochrophyta</taxon>
        <taxon>Raphidophyceae</taxon>
        <taxon>Chattonellales</taxon>
        <taxon>Chattonellaceae</taxon>
        <taxon>Heterosigma</taxon>
    </lineage>
</organism>